<dbReference type="SUPFAM" id="SSF55681">
    <property type="entry name" value="Class II aaRS and biotin synthetases"/>
    <property type="match status" value="1"/>
</dbReference>
<evidence type="ECO:0000256" key="9">
    <source>
        <dbReference type="ARBA" id="ARBA00048573"/>
    </source>
</evidence>
<keyword evidence="8" id="KW-0030">Aminoacyl-tRNA synthetase</keyword>
<feature type="domain" description="Aminoacyl-transfer RNA synthetases class-II family profile" evidence="10">
    <location>
        <begin position="183"/>
        <end position="490"/>
    </location>
</feature>
<dbReference type="SUPFAM" id="SSF50249">
    <property type="entry name" value="Nucleic acid-binding proteins"/>
    <property type="match status" value="1"/>
</dbReference>
<evidence type="ECO:0000259" key="10">
    <source>
        <dbReference type="PROSITE" id="PS50862"/>
    </source>
</evidence>
<dbReference type="AlphaFoldDB" id="A0A381QK74"/>
<dbReference type="GO" id="GO:0005829">
    <property type="term" value="C:cytosol"/>
    <property type="evidence" value="ECO:0007669"/>
    <property type="project" value="TreeGrafter"/>
</dbReference>
<dbReference type="InterPro" id="IPR002313">
    <property type="entry name" value="Lys-tRNA-ligase_II"/>
</dbReference>
<evidence type="ECO:0000256" key="3">
    <source>
        <dbReference type="ARBA" id="ARBA00022598"/>
    </source>
</evidence>
<reference evidence="11" key="1">
    <citation type="submission" date="2018-05" db="EMBL/GenBank/DDBJ databases">
        <authorList>
            <person name="Lanie J.A."/>
            <person name="Ng W.-L."/>
            <person name="Kazmierczak K.M."/>
            <person name="Andrzejewski T.M."/>
            <person name="Davidsen T.M."/>
            <person name="Wayne K.J."/>
            <person name="Tettelin H."/>
            <person name="Glass J.I."/>
            <person name="Rusch D."/>
            <person name="Podicherti R."/>
            <person name="Tsui H.-C.T."/>
            <person name="Winkler M.E."/>
        </authorList>
    </citation>
    <scope>NUCLEOTIDE SEQUENCE</scope>
</reference>
<dbReference type="InterPro" id="IPR018149">
    <property type="entry name" value="Lys-tRNA-synth_II_C"/>
</dbReference>
<proteinExistence type="inferred from homology"/>
<dbReference type="InterPro" id="IPR006195">
    <property type="entry name" value="aa-tRNA-synth_II"/>
</dbReference>
<evidence type="ECO:0000256" key="2">
    <source>
        <dbReference type="ARBA" id="ARBA00013166"/>
    </source>
</evidence>
<dbReference type="NCBIfam" id="NF001756">
    <property type="entry name" value="PRK00484.1"/>
    <property type="match status" value="1"/>
</dbReference>
<keyword evidence="4" id="KW-0479">Metal-binding</keyword>
<dbReference type="EMBL" id="UINC01001399">
    <property type="protein sequence ID" value="SUZ79741.1"/>
    <property type="molecule type" value="Genomic_DNA"/>
</dbReference>
<evidence type="ECO:0000256" key="1">
    <source>
        <dbReference type="ARBA" id="ARBA00008226"/>
    </source>
</evidence>
<dbReference type="Pfam" id="PF01336">
    <property type="entry name" value="tRNA_anti-codon"/>
    <property type="match status" value="1"/>
</dbReference>
<dbReference type="PROSITE" id="PS50862">
    <property type="entry name" value="AA_TRNA_LIGASE_II"/>
    <property type="match status" value="1"/>
</dbReference>
<evidence type="ECO:0000256" key="4">
    <source>
        <dbReference type="ARBA" id="ARBA00022723"/>
    </source>
</evidence>
<gene>
    <name evidence="11" type="ORF">METZ01_LOCUS32595</name>
</gene>
<dbReference type="FunFam" id="2.40.50.140:FF:000024">
    <property type="entry name" value="Lysine--tRNA ligase"/>
    <property type="match status" value="1"/>
</dbReference>
<keyword evidence="5" id="KW-0547">Nucleotide-binding</keyword>
<dbReference type="GO" id="GO:0004824">
    <property type="term" value="F:lysine-tRNA ligase activity"/>
    <property type="evidence" value="ECO:0007669"/>
    <property type="project" value="UniProtKB-EC"/>
</dbReference>
<evidence type="ECO:0000313" key="11">
    <source>
        <dbReference type="EMBL" id="SUZ79741.1"/>
    </source>
</evidence>
<dbReference type="Gene3D" id="3.30.930.10">
    <property type="entry name" value="Bira Bifunctional Protein, Domain 2"/>
    <property type="match status" value="1"/>
</dbReference>
<dbReference type="Gene3D" id="2.40.50.140">
    <property type="entry name" value="Nucleic acid-binding proteins"/>
    <property type="match status" value="1"/>
</dbReference>
<dbReference type="GO" id="GO:0046872">
    <property type="term" value="F:metal ion binding"/>
    <property type="evidence" value="ECO:0007669"/>
    <property type="project" value="UniProtKB-KW"/>
</dbReference>
<dbReference type="PANTHER" id="PTHR42918">
    <property type="entry name" value="LYSYL-TRNA SYNTHETASE"/>
    <property type="match status" value="1"/>
</dbReference>
<evidence type="ECO:0000256" key="7">
    <source>
        <dbReference type="ARBA" id="ARBA00022917"/>
    </source>
</evidence>
<dbReference type="InterPro" id="IPR004364">
    <property type="entry name" value="Aa-tRNA-synt_II"/>
</dbReference>
<dbReference type="CDD" id="cd04322">
    <property type="entry name" value="LysRS_N"/>
    <property type="match status" value="1"/>
</dbReference>
<evidence type="ECO:0000256" key="8">
    <source>
        <dbReference type="ARBA" id="ARBA00023146"/>
    </source>
</evidence>
<dbReference type="HAMAP" id="MF_00252">
    <property type="entry name" value="Lys_tRNA_synth_class2"/>
    <property type="match status" value="1"/>
</dbReference>
<dbReference type="GO" id="GO:0000049">
    <property type="term" value="F:tRNA binding"/>
    <property type="evidence" value="ECO:0007669"/>
    <property type="project" value="TreeGrafter"/>
</dbReference>
<evidence type="ECO:0000256" key="6">
    <source>
        <dbReference type="ARBA" id="ARBA00022840"/>
    </source>
</evidence>
<dbReference type="NCBIfam" id="TIGR00499">
    <property type="entry name" value="lysS_bact"/>
    <property type="match status" value="1"/>
</dbReference>
<sequence>MSLEKQSLKEIINFRLQKVKKLRESGIDPYPHNFKPSNYSNELMDEFKSYENKDVVIAGRIMALRKMGKASFFHLEDAGGRIQVYIKKDDVGESQYDMFKLLDIGDFAGVNGFVFKTKTKEISVHAKSITVLAKSTRPLPIVKEKDGETFDSFDDKEQRYRNRHLDLIVNPGVKEVFKKRALITSALRSYLDNEDFLEVETPVLQPLYGGANARPFKTHHNSLDQTFYLRIADELYLKRLIIGGYDKVYELSKDFRNEGMDRNHNPEFTMLEWYEAYSDYKDQMNRVEDIIRFAAKSIGKIKIDWGDIKIDLSKKFDRKPFLELLKDATGKDLLDADEKKLRLVCKENKIEISNKENYGQLLDELMRKLVEPNLIHPVFVIDHPKEISPLAKSHRSGENKLVERFELFIGGAEFANSFSELNDPLDQRVRLENQVKLREEGDEEAQPIDDNFIEAMECGMPPTGGVGLGVDRLVMLLTDNRSIRDVLLFPAMRNN</sequence>
<dbReference type="GO" id="GO:0005524">
    <property type="term" value="F:ATP binding"/>
    <property type="evidence" value="ECO:0007669"/>
    <property type="project" value="UniProtKB-KW"/>
</dbReference>
<dbReference type="InterPro" id="IPR044136">
    <property type="entry name" value="Lys-tRNA-ligase_II_N"/>
</dbReference>
<accession>A0A381QK74</accession>
<comment type="similarity">
    <text evidence="1">Belongs to the class-II aminoacyl-tRNA synthetase family.</text>
</comment>
<keyword evidence="6" id="KW-0067">ATP-binding</keyword>
<dbReference type="InterPro" id="IPR045864">
    <property type="entry name" value="aa-tRNA-synth_II/BPL/LPL"/>
</dbReference>
<dbReference type="InterPro" id="IPR004365">
    <property type="entry name" value="NA-bd_OB_tRNA"/>
</dbReference>
<dbReference type="EC" id="6.1.1.6" evidence="2"/>
<name>A0A381QK74_9ZZZZ</name>
<evidence type="ECO:0000256" key="5">
    <source>
        <dbReference type="ARBA" id="ARBA00022741"/>
    </source>
</evidence>
<dbReference type="PRINTS" id="PR00982">
    <property type="entry name" value="TRNASYNTHLYS"/>
</dbReference>
<dbReference type="CDD" id="cd00775">
    <property type="entry name" value="LysRS_core"/>
    <property type="match status" value="1"/>
</dbReference>
<keyword evidence="7" id="KW-0648">Protein biosynthesis</keyword>
<keyword evidence="3" id="KW-0436">Ligase</keyword>
<organism evidence="11">
    <name type="scientific">marine metagenome</name>
    <dbReference type="NCBI Taxonomy" id="408172"/>
    <lineage>
        <taxon>unclassified sequences</taxon>
        <taxon>metagenomes</taxon>
        <taxon>ecological metagenomes</taxon>
    </lineage>
</organism>
<protein>
    <recommendedName>
        <fullName evidence="2">lysine--tRNA ligase</fullName>
        <ecNumber evidence="2">6.1.1.6</ecNumber>
    </recommendedName>
</protein>
<dbReference type="PANTHER" id="PTHR42918:SF15">
    <property type="entry name" value="LYSINE--TRNA LIGASE, CHLOROPLASTIC_MITOCHONDRIAL"/>
    <property type="match status" value="1"/>
</dbReference>
<dbReference type="GO" id="GO:0006430">
    <property type="term" value="P:lysyl-tRNA aminoacylation"/>
    <property type="evidence" value="ECO:0007669"/>
    <property type="project" value="InterPro"/>
</dbReference>
<dbReference type="Pfam" id="PF00152">
    <property type="entry name" value="tRNA-synt_2"/>
    <property type="match status" value="1"/>
</dbReference>
<dbReference type="InterPro" id="IPR012340">
    <property type="entry name" value="NA-bd_OB-fold"/>
</dbReference>
<comment type="catalytic activity">
    <reaction evidence="9">
        <text>tRNA(Lys) + L-lysine + ATP = L-lysyl-tRNA(Lys) + AMP + diphosphate</text>
        <dbReference type="Rhea" id="RHEA:20792"/>
        <dbReference type="Rhea" id="RHEA-COMP:9696"/>
        <dbReference type="Rhea" id="RHEA-COMP:9697"/>
        <dbReference type="ChEBI" id="CHEBI:30616"/>
        <dbReference type="ChEBI" id="CHEBI:32551"/>
        <dbReference type="ChEBI" id="CHEBI:33019"/>
        <dbReference type="ChEBI" id="CHEBI:78442"/>
        <dbReference type="ChEBI" id="CHEBI:78529"/>
        <dbReference type="ChEBI" id="CHEBI:456215"/>
        <dbReference type="EC" id="6.1.1.6"/>
    </reaction>
</comment>